<sequence length="245" mass="26898">MSPPEHATPVLVVEDEKPLAQIVADYLAKAGYDAIQVHTGPDGVAAAREIDPDLVVLDLGLPGLDGVEVCREIRTFSDCYVIMVTARDDEIDKLIGLGVGADDYITKPFSPRELIARIQSALRRPRASKLATVASPLDESQFGAMRLSKGTREVWVDERDVALTRTEFDLLATLAESPRRVFTRRQLVDAVWGEGWGGDEHIVDVHITHLRRKISDDATAPRFVGTVRGVGYRFIAEPASDGTPR</sequence>
<evidence type="ECO:0000256" key="6">
    <source>
        <dbReference type="PROSITE-ProRule" id="PRU01091"/>
    </source>
</evidence>
<dbReference type="RefSeq" id="WP_344735068.1">
    <property type="nucleotide sequence ID" value="NZ_BAAAZH010000031.1"/>
</dbReference>
<feature type="domain" description="OmpR/PhoB-type" evidence="8">
    <location>
        <begin position="137"/>
        <end position="236"/>
    </location>
</feature>
<evidence type="ECO:0000256" key="3">
    <source>
        <dbReference type="ARBA" id="ARBA00023125"/>
    </source>
</evidence>
<evidence type="ECO:0000256" key="1">
    <source>
        <dbReference type="ARBA" id="ARBA00022553"/>
    </source>
</evidence>
<dbReference type="EMBL" id="BAAAZH010000031">
    <property type="protein sequence ID" value="GAA4127432.1"/>
    <property type="molecule type" value="Genomic_DNA"/>
</dbReference>
<dbReference type="Pfam" id="PF00072">
    <property type="entry name" value="Response_reg"/>
    <property type="match status" value="1"/>
</dbReference>
<keyword evidence="10" id="KW-1185">Reference proteome</keyword>
<evidence type="ECO:0000256" key="4">
    <source>
        <dbReference type="ARBA" id="ARBA00023163"/>
    </source>
</evidence>
<proteinExistence type="predicted"/>
<dbReference type="Gene3D" id="6.10.250.690">
    <property type="match status" value="1"/>
</dbReference>
<keyword evidence="3 6" id="KW-0238">DNA-binding</keyword>
<accession>A0ABP7XXD2</accession>
<organism evidence="9 10">
    <name type="scientific">Nocardioides fonticola</name>
    <dbReference type="NCBI Taxonomy" id="450363"/>
    <lineage>
        <taxon>Bacteria</taxon>
        <taxon>Bacillati</taxon>
        <taxon>Actinomycetota</taxon>
        <taxon>Actinomycetes</taxon>
        <taxon>Propionibacteriales</taxon>
        <taxon>Nocardioidaceae</taxon>
        <taxon>Nocardioides</taxon>
    </lineage>
</organism>
<dbReference type="SUPFAM" id="SSF52172">
    <property type="entry name" value="CheY-like"/>
    <property type="match status" value="1"/>
</dbReference>
<gene>
    <name evidence="9" type="ORF">GCM10022215_37890</name>
</gene>
<evidence type="ECO:0000256" key="5">
    <source>
        <dbReference type="PROSITE-ProRule" id="PRU00169"/>
    </source>
</evidence>
<dbReference type="SMART" id="SM00448">
    <property type="entry name" value="REC"/>
    <property type="match status" value="1"/>
</dbReference>
<dbReference type="PANTHER" id="PTHR48111:SF4">
    <property type="entry name" value="DNA-BINDING DUAL TRANSCRIPTIONAL REGULATOR OMPR"/>
    <property type="match status" value="1"/>
</dbReference>
<dbReference type="SUPFAM" id="SSF46894">
    <property type="entry name" value="C-terminal effector domain of the bipartite response regulators"/>
    <property type="match status" value="1"/>
</dbReference>
<keyword evidence="1 5" id="KW-0597">Phosphoprotein</keyword>
<dbReference type="CDD" id="cd17574">
    <property type="entry name" value="REC_OmpR"/>
    <property type="match status" value="1"/>
</dbReference>
<evidence type="ECO:0000313" key="9">
    <source>
        <dbReference type="EMBL" id="GAA4127432.1"/>
    </source>
</evidence>
<dbReference type="InterPro" id="IPR001789">
    <property type="entry name" value="Sig_transdc_resp-reg_receiver"/>
</dbReference>
<dbReference type="Gene3D" id="1.10.10.10">
    <property type="entry name" value="Winged helix-like DNA-binding domain superfamily/Winged helix DNA-binding domain"/>
    <property type="match status" value="1"/>
</dbReference>
<keyword evidence="2" id="KW-0805">Transcription regulation</keyword>
<dbReference type="CDD" id="cd00383">
    <property type="entry name" value="trans_reg_C"/>
    <property type="match status" value="1"/>
</dbReference>
<dbReference type="SMART" id="SM00862">
    <property type="entry name" value="Trans_reg_C"/>
    <property type="match status" value="1"/>
</dbReference>
<feature type="domain" description="Response regulatory" evidence="7">
    <location>
        <begin position="9"/>
        <end position="122"/>
    </location>
</feature>
<dbReference type="Proteomes" id="UP001501495">
    <property type="component" value="Unassembled WGS sequence"/>
</dbReference>
<feature type="DNA-binding region" description="OmpR/PhoB-type" evidence="6">
    <location>
        <begin position="137"/>
        <end position="236"/>
    </location>
</feature>
<dbReference type="InterPro" id="IPR039420">
    <property type="entry name" value="WalR-like"/>
</dbReference>
<dbReference type="Gene3D" id="3.40.50.2300">
    <property type="match status" value="1"/>
</dbReference>
<protein>
    <submittedName>
        <fullName evidence="9">Response regulator transcription factor</fullName>
    </submittedName>
</protein>
<evidence type="ECO:0000256" key="2">
    <source>
        <dbReference type="ARBA" id="ARBA00023015"/>
    </source>
</evidence>
<dbReference type="Pfam" id="PF00486">
    <property type="entry name" value="Trans_reg_C"/>
    <property type="match status" value="1"/>
</dbReference>
<name>A0ABP7XXD2_9ACTN</name>
<dbReference type="PROSITE" id="PS50110">
    <property type="entry name" value="RESPONSE_REGULATORY"/>
    <property type="match status" value="1"/>
</dbReference>
<keyword evidence="4" id="KW-0804">Transcription</keyword>
<dbReference type="InterPro" id="IPR001867">
    <property type="entry name" value="OmpR/PhoB-type_DNA-bd"/>
</dbReference>
<reference evidence="10" key="1">
    <citation type="journal article" date="2019" name="Int. J. Syst. Evol. Microbiol.">
        <title>The Global Catalogue of Microorganisms (GCM) 10K type strain sequencing project: providing services to taxonomists for standard genome sequencing and annotation.</title>
        <authorList>
            <consortium name="The Broad Institute Genomics Platform"/>
            <consortium name="The Broad Institute Genome Sequencing Center for Infectious Disease"/>
            <person name="Wu L."/>
            <person name="Ma J."/>
        </authorList>
    </citation>
    <scope>NUCLEOTIDE SEQUENCE [LARGE SCALE GENOMIC DNA]</scope>
    <source>
        <strain evidence="10">JCM 16703</strain>
    </source>
</reference>
<comment type="caution">
    <text evidence="9">The sequence shown here is derived from an EMBL/GenBank/DDBJ whole genome shotgun (WGS) entry which is preliminary data.</text>
</comment>
<dbReference type="InterPro" id="IPR011006">
    <property type="entry name" value="CheY-like_superfamily"/>
</dbReference>
<dbReference type="PANTHER" id="PTHR48111">
    <property type="entry name" value="REGULATOR OF RPOS"/>
    <property type="match status" value="1"/>
</dbReference>
<evidence type="ECO:0000259" key="7">
    <source>
        <dbReference type="PROSITE" id="PS50110"/>
    </source>
</evidence>
<dbReference type="InterPro" id="IPR016032">
    <property type="entry name" value="Sig_transdc_resp-reg_C-effctor"/>
</dbReference>
<feature type="modified residue" description="4-aspartylphosphate" evidence="5">
    <location>
        <position position="58"/>
    </location>
</feature>
<dbReference type="PROSITE" id="PS51755">
    <property type="entry name" value="OMPR_PHOB"/>
    <property type="match status" value="1"/>
</dbReference>
<evidence type="ECO:0000313" key="10">
    <source>
        <dbReference type="Proteomes" id="UP001501495"/>
    </source>
</evidence>
<evidence type="ECO:0000259" key="8">
    <source>
        <dbReference type="PROSITE" id="PS51755"/>
    </source>
</evidence>
<dbReference type="InterPro" id="IPR036388">
    <property type="entry name" value="WH-like_DNA-bd_sf"/>
</dbReference>